<evidence type="ECO:0000256" key="1">
    <source>
        <dbReference type="ARBA" id="ARBA00001968"/>
    </source>
</evidence>
<dbReference type="RefSeq" id="WP_015827603.1">
    <property type="nucleotide sequence ID" value="NC_012982.1"/>
</dbReference>
<proteinExistence type="inferred from homology"/>
<keyword evidence="4" id="KW-0963">Cytoplasm</keyword>
<dbReference type="STRING" id="582402.Hbal_1765"/>
<dbReference type="InterPro" id="IPR029001">
    <property type="entry name" value="ITPase-like_fam"/>
</dbReference>
<dbReference type="Gene3D" id="3.90.950.10">
    <property type="match status" value="1"/>
</dbReference>
<dbReference type="InterPro" id="IPR003697">
    <property type="entry name" value="Maf-like"/>
</dbReference>
<dbReference type="GO" id="GO:0036221">
    <property type="term" value="F:UTP diphosphatase activity"/>
    <property type="evidence" value="ECO:0007669"/>
    <property type="project" value="RHEA"/>
</dbReference>
<keyword evidence="2 4" id="KW-0378">Hydrolase</keyword>
<dbReference type="GO" id="GO:0036218">
    <property type="term" value="F:dTTP diphosphatase activity"/>
    <property type="evidence" value="ECO:0007669"/>
    <property type="project" value="RHEA"/>
</dbReference>
<dbReference type="HOGENOM" id="CLU_040416_2_0_5"/>
<comment type="catalytic activity">
    <reaction evidence="4">
        <text>dTTP + H2O = dTMP + diphosphate + H(+)</text>
        <dbReference type="Rhea" id="RHEA:28534"/>
        <dbReference type="ChEBI" id="CHEBI:15377"/>
        <dbReference type="ChEBI" id="CHEBI:15378"/>
        <dbReference type="ChEBI" id="CHEBI:33019"/>
        <dbReference type="ChEBI" id="CHEBI:37568"/>
        <dbReference type="ChEBI" id="CHEBI:63528"/>
        <dbReference type="EC" id="3.6.1.9"/>
    </reaction>
</comment>
<feature type="site" description="Important for substrate specificity" evidence="4">
    <location>
        <position position="25"/>
    </location>
</feature>
<evidence type="ECO:0000256" key="4">
    <source>
        <dbReference type="HAMAP-Rule" id="MF_00528"/>
    </source>
</evidence>
<keyword evidence="3 4" id="KW-0546">Nucleotide metabolism</keyword>
<dbReference type="GO" id="GO:0009117">
    <property type="term" value="P:nucleotide metabolic process"/>
    <property type="evidence" value="ECO:0007669"/>
    <property type="project" value="UniProtKB-KW"/>
</dbReference>
<dbReference type="Proteomes" id="UP000002745">
    <property type="component" value="Chromosome"/>
</dbReference>
<dbReference type="eggNOG" id="COG0424">
    <property type="taxonomic scope" value="Bacteria"/>
</dbReference>
<dbReference type="EC" id="3.6.1.9" evidence="4"/>
<keyword evidence="6" id="KW-1185">Reference proteome</keyword>
<evidence type="ECO:0000313" key="5">
    <source>
        <dbReference type="EMBL" id="ACT59453.1"/>
    </source>
</evidence>
<dbReference type="NCBIfam" id="TIGR00172">
    <property type="entry name" value="maf"/>
    <property type="match status" value="1"/>
</dbReference>
<name>C6XK08_HIRBI</name>
<feature type="site" description="Important for substrate specificity" evidence="4">
    <location>
        <position position="168"/>
    </location>
</feature>
<dbReference type="PANTHER" id="PTHR43213">
    <property type="entry name" value="BIFUNCTIONAL DTTP/UTP PYROPHOSPHATASE/METHYLTRANSFERASE PROTEIN-RELATED"/>
    <property type="match status" value="1"/>
</dbReference>
<organism evidence="5 6">
    <name type="scientific">Hirschia baltica (strain ATCC 49814 / DSM 5838 / IFAM 1418)</name>
    <dbReference type="NCBI Taxonomy" id="582402"/>
    <lineage>
        <taxon>Bacteria</taxon>
        <taxon>Pseudomonadati</taxon>
        <taxon>Pseudomonadota</taxon>
        <taxon>Alphaproteobacteria</taxon>
        <taxon>Hyphomonadales</taxon>
        <taxon>Hyphomonadaceae</taxon>
        <taxon>Hirschia</taxon>
    </lineage>
</organism>
<dbReference type="EMBL" id="CP001678">
    <property type="protein sequence ID" value="ACT59453.1"/>
    <property type="molecule type" value="Genomic_DNA"/>
</dbReference>
<dbReference type="AlphaFoldDB" id="C6XK08"/>
<dbReference type="PIRSF" id="PIRSF006305">
    <property type="entry name" value="Maf"/>
    <property type="match status" value="1"/>
</dbReference>
<dbReference type="PANTHER" id="PTHR43213:SF5">
    <property type="entry name" value="BIFUNCTIONAL DTTP_UTP PYROPHOSPHATASE_METHYLTRANSFERASE PROTEIN-RELATED"/>
    <property type="match status" value="1"/>
</dbReference>
<comment type="catalytic activity">
    <reaction evidence="4">
        <text>UTP + H2O = UMP + diphosphate + H(+)</text>
        <dbReference type="Rhea" id="RHEA:29395"/>
        <dbReference type="ChEBI" id="CHEBI:15377"/>
        <dbReference type="ChEBI" id="CHEBI:15378"/>
        <dbReference type="ChEBI" id="CHEBI:33019"/>
        <dbReference type="ChEBI" id="CHEBI:46398"/>
        <dbReference type="ChEBI" id="CHEBI:57865"/>
        <dbReference type="EC" id="3.6.1.9"/>
    </reaction>
</comment>
<gene>
    <name evidence="5" type="ordered locus">Hbal_1765</name>
</gene>
<reference evidence="6" key="1">
    <citation type="journal article" date="2011" name="J. Bacteriol.">
        <title>Genome sequences of eight morphologically diverse alphaproteobacteria.</title>
        <authorList>
            <consortium name="US DOE Joint Genome Institute"/>
            <person name="Brown P.J."/>
            <person name="Kysela D.T."/>
            <person name="Buechlein A."/>
            <person name="Hemmerich C."/>
            <person name="Brun Y.V."/>
        </authorList>
    </citation>
    <scope>NUCLEOTIDE SEQUENCE [LARGE SCALE GENOMIC DNA]</scope>
    <source>
        <strain evidence="6">ATCC 49814 / DSM 5838 / IFAM 1418</strain>
    </source>
</reference>
<dbReference type="Pfam" id="PF02545">
    <property type="entry name" value="Maf"/>
    <property type="match status" value="1"/>
</dbReference>
<comment type="cofactor">
    <cofactor evidence="1 4">
        <name>a divalent metal cation</name>
        <dbReference type="ChEBI" id="CHEBI:60240"/>
    </cofactor>
</comment>
<dbReference type="OrthoDB" id="9807767at2"/>
<evidence type="ECO:0000313" key="6">
    <source>
        <dbReference type="Proteomes" id="UP000002745"/>
    </source>
</evidence>
<dbReference type="KEGG" id="hba:Hbal_1765"/>
<accession>C6XK08</accession>
<comment type="caution">
    <text evidence="4">Lacks conserved residue(s) required for the propagation of feature annotation.</text>
</comment>
<evidence type="ECO:0000256" key="3">
    <source>
        <dbReference type="ARBA" id="ARBA00023080"/>
    </source>
</evidence>
<feature type="active site" description="Proton acceptor" evidence="4">
    <location>
        <position position="84"/>
    </location>
</feature>
<comment type="subcellular location">
    <subcellularLocation>
        <location evidence="4">Cytoplasm</location>
    </subcellularLocation>
</comment>
<evidence type="ECO:0000256" key="2">
    <source>
        <dbReference type="ARBA" id="ARBA00022801"/>
    </source>
</evidence>
<comment type="function">
    <text evidence="4">Nucleoside triphosphate pyrophosphatase that hydrolyzes dTTP and UTP. May have a dual role in cell division arrest and in preventing the incorporation of modified nucleotides into cellular nucleic acids.</text>
</comment>
<dbReference type="HAMAP" id="MF_00528">
    <property type="entry name" value="Maf"/>
    <property type="match status" value="1"/>
</dbReference>
<sequence length="208" mass="22868">MTDNTPDIQTSNLPQRLVLASASPRRRDLLNQICIHPDIIQPADLDETPLEGELPRPLAKRLAHEKCREVLGMLKEPAFVLAADTVVSVGRRILPKTENLEEAKACLKLLSGRTHRVFTGLSIASPDGKQSTKVIETRVSFKRLSQTEQSRYIESLEWQGKAGGYAIQGLAAAFVINVSGSYSSIVGLPLYETNSMLEGMGYITKHAK</sequence>
<dbReference type="SUPFAM" id="SSF52972">
    <property type="entry name" value="ITPase-like"/>
    <property type="match status" value="1"/>
</dbReference>
<comment type="similarity">
    <text evidence="4">Belongs to the Maf family. YhdE subfamily.</text>
</comment>
<protein>
    <recommendedName>
        <fullName evidence="4">dTTP/UTP pyrophosphatase</fullName>
        <shortName evidence="4">dTTPase/UTPase</shortName>
        <ecNumber evidence="4">3.6.1.9</ecNumber>
    </recommendedName>
    <alternativeName>
        <fullName evidence="4">Nucleoside triphosphate pyrophosphatase</fullName>
    </alternativeName>
    <alternativeName>
        <fullName evidence="4">Nucleotide pyrophosphatase</fullName>
        <shortName evidence="4">Nucleotide PPase</shortName>
    </alternativeName>
</protein>
<dbReference type="CDD" id="cd00555">
    <property type="entry name" value="Maf"/>
    <property type="match status" value="1"/>
</dbReference>
<dbReference type="GO" id="GO:0005737">
    <property type="term" value="C:cytoplasm"/>
    <property type="evidence" value="ECO:0007669"/>
    <property type="project" value="UniProtKB-SubCell"/>
</dbReference>
<feature type="site" description="Important for substrate specificity" evidence="4">
    <location>
        <position position="85"/>
    </location>
</feature>